<keyword evidence="4 11" id="KW-0678">Repressor</keyword>
<evidence type="ECO:0000259" key="15">
    <source>
        <dbReference type="Pfam" id="PF18296"/>
    </source>
</evidence>
<evidence type="ECO:0000256" key="8">
    <source>
        <dbReference type="ARBA" id="ARBA00023242"/>
    </source>
</evidence>
<dbReference type="GeneID" id="54331149"/>
<dbReference type="OrthoDB" id="103819at2759"/>
<proteinExistence type="inferred from homology"/>
<evidence type="ECO:0000313" key="17">
    <source>
        <dbReference type="Proteomes" id="UP000324241"/>
    </source>
</evidence>
<dbReference type="Proteomes" id="UP000324241">
    <property type="component" value="Unassembled WGS sequence"/>
</dbReference>
<comment type="caution">
    <text evidence="16">The sequence shown here is derived from an EMBL/GenBank/DDBJ whole genome shotgun (WGS) entry which is preliminary data.</text>
</comment>
<name>A0A5M9MBF2_9EURO</name>
<keyword evidence="6 11" id="KW-0010">Activator</keyword>
<evidence type="ECO:0000256" key="2">
    <source>
        <dbReference type="ARBA" id="ARBA00009354"/>
    </source>
</evidence>
<dbReference type="VEuPathDB" id="FungiDB:EYZ11_005906"/>
<evidence type="ECO:0000313" key="16">
    <source>
        <dbReference type="EMBL" id="KAA8644248.1"/>
    </source>
</evidence>
<keyword evidence="5 11" id="KW-0805">Transcription regulation</keyword>
<dbReference type="GO" id="GO:0003713">
    <property type="term" value="F:transcription coactivator activity"/>
    <property type="evidence" value="ECO:0007669"/>
    <property type="project" value="TreeGrafter"/>
</dbReference>
<feature type="region of interest" description="Disordered" evidence="12">
    <location>
        <begin position="401"/>
        <end position="424"/>
    </location>
</feature>
<feature type="compositionally biased region" description="Basic and acidic residues" evidence="12">
    <location>
        <begin position="622"/>
        <end position="631"/>
    </location>
</feature>
<dbReference type="GO" id="GO:0016592">
    <property type="term" value="C:mediator complex"/>
    <property type="evidence" value="ECO:0007669"/>
    <property type="project" value="InterPro"/>
</dbReference>
<evidence type="ECO:0000256" key="7">
    <source>
        <dbReference type="ARBA" id="ARBA00023163"/>
    </source>
</evidence>
<evidence type="ECO:0000256" key="10">
    <source>
        <dbReference type="ARBA" id="ARBA00032008"/>
    </source>
</evidence>
<dbReference type="RefSeq" id="XP_033423609.1">
    <property type="nucleotide sequence ID" value="XM_033573057.1"/>
</dbReference>
<accession>A0A5M9MBF2</accession>
<feature type="domain" description="Mediator complex subunit Med13 N-terminal" evidence="14">
    <location>
        <begin position="1"/>
        <end position="372"/>
    </location>
</feature>
<comment type="subcellular location">
    <subcellularLocation>
        <location evidence="1 11">Nucleus</location>
    </subcellularLocation>
</comment>
<dbReference type="InterPro" id="IPR009401">
    <property type="entry name" value="Med13_C"/>
</dbReference>
<organism evidence="16 17">
    <name type="scientific">Aspergillus tanneri</name>
    <dbReference type="NCBI Taxonomy" id="1220188"/>
    <lineage>
        <taxon>Eukaryota</taxon>
        <taxon>Fungi</taxon>
        <taxon>Dikarya</taxon>
        <taxon>Ascomycota</taxon>
        <taxon>Pezizomycotina</taxon>
        <taxon>Eurotiomycetes</taxon>
        <taxon>Eurotiomycetidae</taxon>
        <taxon>Eurotiales</taxon>
        <taxon>Aspergillaceae</taxon>
        <taxon>Aspergillus</taxon>
        <taxon>Aspergillus subgen. Circumdati</taxon>
    </lineage>
</organism>
<dbReference type="PANTHER" id="PTHR48249:SF3">
    <property type="entry name" value="MEDIATOR OF RNA POLYMERASE II TRANSCRIPTION SUBUNIT 13"/>
    <property type="match status" value="1"/>
</dbReference>
<protein>
    <recommendedName>
        <fullName evidence="3 11">Mediator of RNA polymerase II transcription subunit 13</fullName>
    </recommendedName>
    <alternativeName>
        <fullName evidence="10 11">Mediator complex subunit 13</fullName>
    </alternativeName>
</protein>
<evidence type="ECO:0000256" key="11">
    <source>
        <dbReference type="RuleBase" id="RU364134"/>
    </source>
</evidence>
<sequence>MDFPGGSTTNVRVTDGFSNIYWRIYTEEPNITNMPGEAPANGYTILKHLSRLKSLELRLRSLNCLVSSYPRRLGLWVFSATPDFESLIPLCSNDGKDEQNRLSVGASTLKVSASGSITSWEIVKNLSADSPNGTGVSSAPQRSQNASTPVRRMDGYSSSATIYASFISAVTGALNLHLVRHNNAIPLGSRSLFTAVDRDCYENLNAANSDLSSALTTLQVQLTPAGKLTVTLQMIAQPGIARLCQPEDDATAFHSTSPGSDLWLSPSGSIARLVTTNPGTSNASSPYPPGEAASTDGEATADGRQWKDSVLEWLENFGLAVDSVDNSSWVEVEVWEPFYSRLAGETWRLGEENTSSLPLKRILWPAVFCFKRVKSTPPDILQTACSPASDPLDFAQKWHETEMPGSGDMQPKQPSNHQEQQSKNDEIPPAALDLTEGLESLSRASQYPELQTASLVYPTPPDGAAAMGLNNIGSSDAVAEDTYLGLSLTQAQNKQRAQDHFSVKDRSDGDVPMSFGPSAGLVVGSGLYDTNEDDDLFGDINERDFGAKGITDEDFSFFDDPGFGHMADSTHDVAQTIANIEDSNEPEMQAVPIENTSPEAFALQETPAEHIEVPNTGPLHNETAKPDREIAPSDGAMHQSPPDEQNQTIISPPLSPVDIKKILFPGPSGDTKPLPKQSQVQSYYNPVVFKQNMSTWNQKYGIEGKFWFTITHTRPVKKPINSLGDIPTVGPPRRHRNISTAGGISKTFDGHASPPSDADQLCADSDTSSVLSDDSNSAASTTGASPTTFSPRKRKRACSNSDSSLALSQDKQPGDLDQELSVRKAGHSTFLGNFLSTFSDWSMTGYFSFSENQIFPVLISKEIQVQVAQILVDQVTQSSLDHKLDRHFGLSDLDDRAHSVQTFLEDTAFMNGMERLDLNGFVSLQDSNSLSPAASIATSRQTLQRRETGKGSILKLSPPHLRVRRGKEYLEILPPAATFWETFGLEPVSGPKDIAAYCIHPSCAAEAANTFLERLGLLYSSCNLGMHARGEVPNAFERGLGSWNVGSFEAPDYLSIMQSLKTICEELGNSLLKFAPNEDNIVVYMINPFTHAAAMVDICSAFWSLFQKYVADAEKKQARQLNELVLQIVPIDFVASTESLVVPPQAEYLSLALEVYSRCPPRTAQSSLVNCAPPALLAESLPKSLSFKLASEKSSPLQEGRYLHVACSRSQDQRWISVAWSDNTGSIQRTMSYNLRFRGASTSRSASDIRIEICAATKDIMDRIQARWRIVVVHTGSTDQDELDAWSNFIEQYNKASPAPSELTIVNVSSAPDLYLEPPNLPIPMSIFIPPTSTPVATPNPSVLSPDQNASTPPNIVNAPTPTEVTFEAESESLLIDICDESWGVLLSHRLNSSPHITEYRPALASGYLLRRKGTVDGDGAYALTVNLIYTQRHPSAYESLLREILGMYRDLATLARVRGTCTVQRSTLPWHIATAVRAQELLSYVL</sequence>
<evidence type="ECO:0000259" key="14">
    <source>
        <dbReference type="Pfam" id="PF11597"/>
    </source>
</evidence>
<dbReference type="InterPro" id="IPR021643">
    <property type="entry name" value="Mediator_Med13_N"/>
</dbReference>
<feature type="compositionally biased region" description="Polar residues" evidence="12">
    <location>
        <begin position="274"/>
        <end position="285"/>
    </location>
</feature>
<comment type="function">
    <text evidence="9 11">Component of the SRB8-11 complex. The SRB8-11 complex is a regulatory module of the Mediator complex which is itself involved in regulation of basal and activated RNA polymerase II-dependent transcription. The SRB8-11 complex may be involved in the transcriptional repression of a subset of genes regulated by Mediator. It may inhibit the association of the Mediator complex with RNA polymerase II to form the holoenzyme complex.</text>
</comment>
<dbReference type="PANTHER" id="PTHR48249">
    <property type="entry name" value="MEDIATOR OF RNA POLYMERASE II TRANSCRIPTION SUBUNIT 13"/>
    <property type="match status" value="1"/>
</dbReference>
<keyword evidence="7 11" id="KW-0804">Transcription</keyword>
<feature type="compositionally biased region" description="Polar residues" evidence="12">
    <location>
        <begin position="131"/>
        <end position="148"/>
    </location>
</feature>
<evidence type="ECO:0000256" key="12">
    <source>
        <dbReference type="SAM" id="MobiDB-lite"/>
    </source>
</evidence>
<dbReference type="Pfam" id="PF18296">
    <property type="entry name" value="MID_MedPIWI"/>
    <property type="match status" value="1"/>
</dbReference>
<feature type="compositionally biased region" description="Polar residues" evidence="12">
    <location>
        <begin position="798"/>
        <end position="811"/>
    </location>
</feature>
<reference evidence="16 17" key="1">
    <citation type="submission" date="2019-08" db="EMBL/GenBank/DDBJ databases">
        <title>The genome sequence of a newly discovered highly antifungal drug resistant Aspergillus species, Aspergillus tanneri NIH 1004.</title>
        <authorList>
            <person name="Mounaud S."/>
            <person name="Singh I."/>
            <person name="Joardar V."/>
            <person name="Pakala S."/>
            <person name="Pakala S."/>
            <person name="Venepally P."/>
            <person name="Chung J.K."/>
            <person name="Losada L."/>
            <person name="Nierman W.C."/>
        </authorList>
    </citation>
    <scope>NUCLEOTIDE SEQUENCE [LARGE SCALE GENOMIC DNA]</scope>
    <source>
        <strain evidence="16 17">NIH1004</strain>
    </source>
</reference>
<feature type="region of interest" description="Disordered" evidence="12">
    <location>
        <begin position="722"/>
        <end position="816"/>
    </location>
</feature>
<dbReference type="InterPro" id="IPR051139">
    <property type="entry name" value="Mediator_complx_sub13"/>
</dbReference>
<dbReference type="EMBL" id="QUQM01000006">
    <property type="protein sequence ID" value="KAA8644248.1"/>
    <property type="molecule type" value="Genomic_DNA"/>
</dbReference>
<feature type="region of interest" description="Disordered" evidence="12">
    <location>
        <begin position="612"/>
        <end position="646"/>
    </location>
</feature>
<dbReference type="InterPro" id="IPR041285">
    <property type="entry name" value="MID_MedPIWI"/>
</dbReference>
<dbReference type="VEuPathDB" id="FungiDB:EYZ11_005910"/>
<dbReference type="Pfam" id="PF06333">
    <property type="entry name" value="Med13_C"/>
    <property type="match status" value="1"/>
</dbReference>
<evidence type="ECO:0000256" key="5">
    <source>
        <dbReference type="ARBA" id="ARBA00023015"/>
    </source>
</evidence>
<feature type="region of interest" description="Disordered" evidence="12">
    <location>
        <begin position="131"/>
        <end position="153"/>
    </location>
</feature>
<comment type="similarity">
    <text evidence="2 11">Belongs to the Mediator complex subunit 13 family.</text>
</comment>
<evidence type="ECO:0000256" key="1">
    <source>
        <dbReference type="ARBA" id="ARBA00004123"/>
    </source>
</evidence>
<evidence type="ECO:0000256" key="3">
    <source>
        <dbReference type="ARBA" id="ARBA00019618"/>
    </source>
</evidence>
<evidence type="ECO:0000256" key="6">
    <source>
        <dbReference type="ARBA" id="ARBA00023159"/>
    </source>
</evidence>
<feature type="domain" description="MID" evidence="15">
    <location>
        <begin position="992"/>
        <end position="1161"/>
    </location>
</feature>
<feature type="domain" description="Mediator complex subunit Med13 C-terminal" evidence="13">
    <location>
        <begin position="1171"/>
        <end position="1476"/>
    </location>
</feature>
<feature type="region of interest" description="Disordered" evidence="12">
    <location>
        <begin position="274"/>
        <end position="301"/>
    </location>
</feature>
<keyword evidence="8 11" id="KW-0539">Nucleus</keyword>
<gene>
    <name evidence="16" type="primary">SSN2</name>
    <name evidence="16" type="ORF">ATNIH1004_008447</name>
</gene>
<evidence type="ECO:0000256" key="4">
    <source>
        <dbReference type="ARBA" id="ARBA00022491"/>
    </source>
</evidence>
<evidence type="ECO:0000259" key="13">
    <source>
        <dbReference type="Pfam" id="PF06333"/>
    </source>
</evidence>
<dbReference type="Pfam" id="PF11597">
    <property type="entry name" value="Med13_N"/>
    <property type="match status" value="1"/>
</dbReference>
<dbReference type="GO" id="GO:0045944">
    <property type="term" value="P:positive regulation of transcription by RNA polymerase II"/>
    <property type="evidence" value="ECO:0007669"/>
    <property type="project" value="TreeGrafter"/>
</dbReference>
<feature type="compositionally biased region" description="Low complexity" evidence="12">
    <location>
        <begin position="763"/>
        <end position="790"/>
    </location>
</feature>
<feature type="region of interest" description="Disordered" evidence="12">
    <location>
        <begin position="1338"/>
        <end position="1359"/>
    </location>
</feature>
<comment type="subunit">
    <text evidence="11">Component of the SRB8-11 complex, which itself associates with the Mediator complex.</text>
</comment>
<evidence type="ECO:0000256" key="9">
    <source>
        <dbReference type="ARBA" id="ARBA00025661"/>
    </source>
</evidence>